<name>A0A397J329_9GLOM</name>
<evidence type="ECO:0000313" key="1">
    <source>
        <dbReference type="EMBL" id="RHZ79290.1"/>
    </source>
</evidence>
<dbReference type="EMBL" id="PQFF01000140">
    <property type="protein sequence ID" value="RHZ79290.1"/>
    <property type="molecule type" value="Genomic_DNA"/>
</dbReference>
<keyword evidence="2" id="KW-1185">Reference proteome</keyword>
<reference evidence="1 2" key="1">
    <citation type="submission" date="2018-08" db="EMBL/GenBank/DDBJ databases">
        <title>Genome and evolution of the arbuscular mycorrhizal fungus Diversispora epigaea (formerly Glomus versiforme) and its bacterial endosymbionts.</title>
        <authorList>
            <person name="Sun X."/>
            <person name="Fei Z."/>
            <person name="Harrison M."/>
        </authorList>
    </citation>
    <scope>NUCLEOTIDE SEQUENCE [LARGE SCALE GENOMIC DNA]</scope>
    <source>
        <strain evidence="1 2">IT104</strain>
    </source>
</reference>
<proteinExistence type="predicted"/>
<dbReference type="AlphaFoldDB" id="A0A397J329"/>
<protein>
    <submittedName>
        <fullName evidence="1">Uncharacterized protein</fullName>
    </submittedName>
</protein>
<accession>A0A397J329</accession>
<organism evidence="1 2">
    <name type="scientific">Diversispora epigaea</name>
    <dbReference type="NCBI Taxonomy" id="1348612"/>
    <lineage>
        <taxon>Eukaryota</taxon>
        <taxon>Fungi</taxon>
        <taxon>Fungi incertae sedis</taxon>
        <taxon>Mucoromycota</taxon>
        <taxon>Glomeromycotina</taxon>
        <taxon>Glomeromycetes</taxon>
        <taxon>Diversisporales</taxon>
        <taxon>Diversisporaceae</taxon>
        <taxon>Diversispora</taxon>
    </lineage>
</organism>
<dbReference type="Proteomes" id="UP000266861">
    <property type="component" value="Unassembled WGS sequence"/>
</dbReference>
<evidence type="ECO:0000313" key="2">
    <source>
        <dbReference type="Proteomes" id="UP000266861"/>
    </source>
</evidence>
<dbReference type="STRING" id="1348612.A0A397J329"/>
<sequence>MLTGDTSAAETVNEVKIDERIRIALDLSDPEITIDLREHNNGRPSKYNTFWKIAAQFLEGKATDAVTTIDERRHNSVVHLVTTISVNDLLHQIEHECPLGMVGAIRIEPGI</sequence>
<gene>
    <name evidence="1" type="ORF">Glove_149g99</name>
</gene>
<dbReference type="OrthoDB" id="2434233at2759"/>
<comment type="caution">
    <text evidence="1">The sequence shown here is derived from an EMBL/GenBank/DDBJ whole genome shotgun (WGS) entry which is preliminary data.</text>
</comment>